<sequence length="223" mass="25633">MISIIIPVINEEENLEKLLPYLQENKAEEIIVVDGGSTDKSREVAKKFQVTLISSAKGRAKQMNAGAKAANGDLLYFVHADSLPPKSFSSAILNHLNETVQFGCFRSLFDTKNKFLLFNSYFSRFKGLMFRGGGQTLWITKELFNRLKGYDESLQLMEEYDFIKRASQVSDYQVIQQDVLVSTRTYDYHGNFKTQLVYALVMFGFFRGIPQDQLLKFAKFWLK</sequence>
<reference evidence="1" key="1">
    <citation type="submission" date="2019-09" db="EMBL/GenBank/DDBJ databases">
        <authorList>
            <person name="Rodrigo-Torres L."/>
            <person name="Arahal R. D."/>
            <person name="Lucena T."/>
        </authorList>
    </citation>
    <scope>NUCLEOTIDE SEQUENCE</scope>
    <source>
        <strain evidence="1">ISS653</strain>
    </source>
</reference>
<evidence type="ECO:0000313" key="2">
    <source>
        <dbReference type="Proteomes" id="UP000356253"/>
    </source>
</evidence>
<dbReference type="EC" id="2.4.1.-" evidence="1"/>
<comment type="caution">
    <text evidence="1">The sequence shown here is derived from an EMBL/GenBank/DDBJ whole genome shotgun (WGS) entry which is preliminary data.</text>
</comment>
<gene>
    <name evidence="1" type="primary">pgaC_1</name>
    <name evidence="1" type="ORF">FVB9532_00071</name>
</gene>
<dbReference type="Proteomes" id="UP000356253">
    <property type="component" value="Unassembled WGS sequence"/>
</dbReference>
<name>A0AC61Y3L8_9FLAO</name>
<dbReference type="EMBL" id="CABVMM010000001">
    <property type="protein sequence ID" value="VVU98824.1"/>
    <property type="molecule type" value="Genomic_DNA"/>
</dbReference>
<keyword evidence="1" id="KW-0808">Transferase</keyword>
<evidence type="ECO:0000313" key="1">
    <source>
        <dbReference type="EMBL" id="VVU98824.1"/>
    </source>
</evidence>
<organism evidence="1 2">
    <name type="scientific">Mesonia oceanica</name>
    <dbReference type="NCBI Taxonomy" id="2687242"/>
    <lineage>
        <taxon>Bacteria</taxon>
        <taxon>Pseudomonadati</taxon>
        <taxon>Bacteroidota</taxon>
        <taxon>Flavobacteriia</taxon>
        <taxon>Flavobacteriales</taxon>
        <taxon>Flavobacteriaceae</taxon>
        <taxon>Mesonia</taxon>
    </lineage>
</organism>
<keyword evidence="1" id="KW-0328">Glycosyltransferase</keyword>
<protein>
    <submittedName>
        <fullName evidence="1">Poly-beta-1,6-N-acetyl-D-glucosamine synthase</fullName>
        <ecNumber evidence="1">2.4.1.-</ecNumber>
    </submittedName>
</protein>
<proteinExistence type="predicted"/>
<keyword evidence="2" id="KW-1185">Reference proteome</keyword>
<accession>A0AC61Y3L8</accession>